<proteinExistence type="predicted"/>
<evidence type="ECO:0000256" key="4">
    <source>
        <dbReference type="ARBA" id="ARBA00022842"/>
    </source>
</evidence>
<keyword evidence="1" id="KW-0540">Nuclease</keyword>
<name>A0A6L7INK1_9ACTN</name>
<dbReference type="GO" id="GO:0016787">
    <property type="term" value="F:hydrolase activity"/>
    <property type="evidence" value="ECO:0007669"/>
    <property type="project" value="UniProtKB-KW"/>
</dbReference>
<feature type="domain" description="PIN" evidence="5">
    <location>
        <begin position="2"/>
        <end position="116"/>
    </location>
</feature>
<evidence type="ECO:0000313" key="7">
    <source>
        <dbReference type="Proteomes" id="UP000478463"/>
    </source>
</evidence>
<keyword evidence="3" id="KW-0378">Hydrolase</keyword>
<protein>
    <submittedName>
        <fullName evidence="6">PIN domain-containing protein</fullName>
    </submittedName>
</protein>
<dbReference type="Pfam" id="PF13470">
    <property type="entry name" value="PIN_3"/>
    <property type="match status" value="1"/>
</dbReference>
<dbReference type="SUPFAM" id="SSF88723">
    <property type="entry name" value="PIN domain-like"/>
    <property type="match status" value="1"/>
</dbReference>
<dbReference type="RefSeq" id="WP_160941188.1">
    <property type="nucleotide sequence ID" value="NZ_CP063310.1"/>
</dbReference>
<evidence type="ECO:0000259" key="5">
    <source>
        <dbReference type="Pfam" id="PF13470"/>
    </source>
</evidence>
<evidence type="ECO:0000256" key="1">
    <source>
        <dbReference type="ARBA" id="ARBA00022722"/>
    </source>
</evidence>
<dbReference type="Proteomes" id="UP000478463">
    <property type="component" value="Chromosome"/>
</dbReference>
<organism evidence="6 7">
    <name type="scientific">Eggerthella guodeyinii</name>
    <dbReference type="NCBI Taxonomy" id="2690837"/>
    <lineage>
        <taxon>Bacteria</taxon>
        <taxon>Bacillati</taxon>
        <taxon>Actinomycetota</taxon>
        <taxon>Coriobacteriia</taxon>
        <taxon>Eggerthellales</taxon>
        <taxon>Eggerthellaceae</taxon>
        <taxon>Eggerthella</taxon>
    </lineage>
</organism>
<dbReference type="GO" id="GO:0004518">
    <property type="term" value="F:nuclease activity"/>
    <property type="evidence" value="ECO:0007669"/>
    <property type="project" value="UniProtKB-KW"/>
</dbReference>
<sequence>MRALLDTNVMIDLFTCRPPEGEAAVKLRVMQEIGDIELWVSAKSFADIFYVMLKDNKSEDIQQTLLQSLEYLDVCSVDAADIREACERSWPDFEDCLVDVCAEKVKADYLLTRDRKGFAKSRQAVFSPKELFDSLETELGLTYEVIDW</sequence>
<dbReference type="KEGG" id="egd:GS424_014475"/>
<evidence type="ECO:0000313" key="6">
    <source>
        <dbReference type="EMBL" id="QOS67696.1"/>
    </source>
</evidence>
<dbReference type="EMBL" id="CP063310">
    <property type="protein sequence ID" value="QOS67696.1"/>
    <property type="molecule type" value="Genomic_DNA"/>
</dbReference>
<keyword evidence="4" id="KW-0460">Magnesium</keyword>
<evidence type="ECO:0000256" key="3">
    <source>
        <dbReference type="ARBA" id="ARBA00022801"/>
    </source>
</evidence>
<dbReference type="Gene3D" id="3.40.50.1010">
    <property type="entry name" value="5'-nuclease"/>
    <property type="match status" value="1"/>
</dbReference>
<keyword evidence="2" id="KW-0479">Metal-binding</keyword>
<gene>
    <name evidence="6" type="ORF">GS424_014475</name>
</gene>
<dbReference type="InterPro" id="IPR029060">
    <property type="entry name" value="PIN-like_dom_sf"/>
</dbReference>
<dbReference type="CDD" id="cd09854">
    <property type="entry name" value="PIN_VapC-like"/>
    <property type="match status" value="1"/>
</dbReference>
<dbReference type="AlphaFoldDB" id="A0A6L7INK1"/>
<evidence type="ECO:0000256" key="2">
    <source>
        <dbReference type="ARBA" id="ARBA00022723"/>
    </source>
</evidence>
<accession>A0A6L7INK1</accession>
<dbReference type="InterPro" id="IPR002716">
    <property type="entry name" value="PIN_dom"/>
</dbReference>
<dbReference type="GO" id="GO:0046872">
    <property type="term" value="F:metal ion binding"/>
    <property type="evidence" value="ECO:0007669"/>
    <property type="project" value="UniProtKB-KW"/>
</dbReference>
<reference evidence="6 7" key="1">
    <citation type="submission" date="2020-10" db="EMBL/GenBank/DDBJ databases">
        <title>Eggerthella sp. nov., isolated from human feces.</title>
        <authorList>
            <person name="Yajun G."/>
        </authorList>
    </citation>
    <scope>NUCLEOTIDE SEQUENCE [LARGE SCALE GENOMIC DNA]</scope>
    <source>
        <strain evidence="6 7">HF-1101</strain>
    </source>
</reference>